<organism evidence="1 2">
    <name type="scientific">Anguilla anguilla</name>
    <name type="common">European freshwater eel</name>
    <name type="synonym">Muraena anguilla</name>
    <dbReference type="NCBI Taxonomy" id="7936"/>
    <lineage>
        <taxon>Eukaryota</taxon>
        <taxon>Metazoa</taxon>
        <taxon>Chordata</taxon>
        <taxon>Craniata</taxon>
        <taxon>Vertebrata</taxon>
        <taxon>Euteleostomi</taxon>
        <taxon>Actinopterygii</taxon>
        <taxon>Neopterygii</taxon>
        <taxon>Teleostei</taxon>
        <taxon>Anguilliformes</taxon>
        <taxon>Anguillidae</taxon>
        <taxon>Anguilla</taxon>
    </lineage>
</organism>
<evidence type="ECO:0000313" key="1">
    <source>
        <dbReference type="EMBL" id="KAG5849046.1"/>
    </source>
</evidence>
<name>A0A9D3MHH7_ANGAN</name>
<comment type="caution">
    <text evidence="1">The sequence shown here is derived from an EMBL/GenBank/DDBJ whole genome shotgun (WGS) entry which is preliminary data.</text>
</comment>
<gene>
    <name evidence="1" type="ORF">ANANG_G00105900</name>
</gene>
<sequence>MATPAAVNPSEMGTDLPGPVAMPGAVVGAGQVRMAGSMPGRGARGDLAGWTLMTRMEKDQANFQERTTARSSGAGGTR</sequence>
<evidence type="ECO:0000313" key="2">
    <source>
        <dbReference type="Proteomes" id="UP001044222"/>
    </source>
</evidence>
<keyword evidence="2" id="KW-1185">Reference proteome</keyword>
<dbReference type="Proteomes" id="UP001044222">
    <property type="component" value="Unassembled WGS sequence"/>
</dbReference>
<accession>A0A9D3MHH7</accession>
<dbReference type="AlphaFoldDB" id="A0A9D3MHH7"/>
<proteinExistence type="predicted"/>
<protein>
    <submittedName>
        <fullName evidence="1">Uncharacterized protein</fullName>
    </submittedName>
</protein>
<dbReference type="EMBL" id="JAFIRN010000005">
    <property type="protein sequence ID" value="KAG5849046.1"/>
    <property type="molecule type" value="Genomic_DNA"/>
</dbReference>
<reference evidence="1" key="1">
    <citation type="submission" date="2021-01" db="EMBL/GenBank/DDBJ databases">
        <title>A chromosome-scale assembly of European eel, Anguilla anguilla.</title>
        <authorList>
            <person name="Henkel C."/>
            <person name="Jong-Raadsen S.A."/>
            <person name="Dufour S."/>
            <person name="Weltzien F.-A."/>
            <person name="Palstra A.P."/>
            <person name="Pelster B."/>
            <person name="Spaink H.P."/>
            <person name="Van Den Thillart G.E."/>
            <person name="Jansen H."/>
            <person name="Zahm M."/>
            <person name="Klopp C."/>
            <person name="Cedric C."/>
            <person name="Louis A."/>
            <person name="Berthelot C."/>
            <person name="Parey E."/>
            <person name="Roest Crollius H."/>
            <person name="Montfort J."/>
            <person name="Robinson-Rechavi M."/>
            <person name="Bucao C."/>
            <person name="Bouchez O."/>
            <person name="Gislard M."/>
            <person name="Lluch J."/>
            <person name="Milhes M."/>
            <person name="Lampietro C."/>
            <person name="Lopez Roques C."/>
            <person name="Donnadieu C."/>
            <person name="Braasch I."/>
            <person name="Desvignes T."/>
            <person name="Postlethwait J."/>
            <person name="Bobe J."/>
            <person name="Guiguen Y."/>
            <person name="Dirks R."/>
        </authorList>
    </citation>
    <scope>NUCLEOTIDE SEQUENCE</scope>
    <source>
        <strain evidence="1">Tag_6206</strain>
        <tissue evidence="1">Liver</tissue>
    </source>
</reference>